<organism evidence="2 3">
    <name type="scientific">Glomerella acutata</name>
    <name type="common">Colletotrichum acutatum</name>
    <dbReference type="NCBI Taxonomy" id="27357"/>
    <lineage>
        <taxon>Eukaryota</taxon>
        <taxon>Fungi</taxon>
        <taxon>Dikarya</taxon>
        <taxon>Ascomycota</taxon>
        <taxon>Pezizomycotina</taxon>
        <taxon>Sordariomycetes</taxon>
        <taxon>Hypocreomycetidae</taxon>
        <taxon>Glomerellales</taxon>
        <taxon>Glomerellaceae</taxon>
        <taxon>Colletotrichum</taxon>
        <taxon>Colletotrichum acutatum species complex</taxon>
    </lineage>
</organism>
<keyword evidence="3" id="KW-1185">Reference proteome</keyword>
<reference evidence="2" key="1">
    <citation type="submission" date="2021-12" db="EMBL/GenBank/DDBJ databases">
        <title>Comparative genomics, transcriptomics and evolutionary studies reveal genomic signatures of adaptation to plant cell wall in hemibiotrophic fungi.</title>
        <authorList>
            <consortium name="DOE Joint Genome Institute"/>
            <person name="Baroncelli R."/>
            <person name="Diaz J.F."/>
            <person name="Benocci T."/>
            <person name="Peng M."/>
            <person name="Battaglia E."/>
            <person name="Haridas S."/>
            <person name="Andreopoulos W."/>
            <person name="Labutti K."/>
            <person name="Pangilinan J."/>
            <person name="Floch G.L."/>
            <person name="Makela M.R."/>
            <person name="Henrissat B."/>
            <person name="Grigoriev I.V."/>
            <person name="Crouch J.A."/>
            <person name="De Vries R.P."/>
            <person name="Sukno S.A."/>
            <person name="Thon M.R."/>
        </authorList>
    </citation>
    <scope>NUCLEOTIDE SEQUENCE</scope>
    <source>
        <strain evidence="2">CBS 112980</strain>
    </source>
</reference>
<feature type="compositionally biased region" description="Acidic residues" evidence="1">
    <location>
        <begin position="31"/>
        <end position="42"/>
    </location>
</feature>
<evidence type="ECO:0000256" key="1">
    <source>
        <dbReference type="SAM" id="MobiDB-lite"/>
    </source>
</evidence>
<feature type="compositionally biased region" description="Basic and acidic residues" evidence="1">
    <location>
        <begin position="43"/>
        <end position="56"/>
    </location>
</feature>
<gene>
    <name evidence="2" type="ORF">BDZ83DRAFT_80636</name>
</gene>
<evidence type="ECO:0000313" key="3">
    <source>
        <dbReference type="Proteomes" id="UP001244207"/>
    </source>
</evidence>
<dbReference type="Proteomes" id="UP001244207">
    <property type="component" value="Unassembled WGS sequence"/>
</dbReference>
<dbReference type="AlphaFoldDB" id="A0AAD8XCL7"/>
<proteinExistence type="predicted"/>
<accession>A0AAD8XCL7</accession>
<dbReference type="RefSeq" id="XP_060359708.1">
    <property type="nucleotide sequence ID" value="XM_060515933.1"/>
</dbReference>
<feature type="region of interest" description="Disordered" evidence="1">
    <location>
        <begin position="1"/>
        <end position="61"/>
    </location>
</feature>
<dbReference type="GeneID" id="85399831"/>
<name>A0AAD8XCL7_GLOAC</name>
<comment type="caution">
    <text evidence="2">The sequence shown here is derived from an EMBL/GenBank/DDBJ whole genome shotgun (WGS) entry which is preliminary data.</text>
</comment>
<dbReference type="EMBL" id="JAHMHS010000138">
    <property type="protein sequence ID" value="KAK1713382.1"/>
    <property type="molecule type" value="Genomic_DNA"/>
</dbReference>
<evidence type="ECO:0000313" key="2">
    <source>
        <dbReference type="EMBL" id="KAK1713382.1"/>
    </source>
</evidence>
<protein>
    <submittedName>
        <fullName evidence="2">Uncharacterized protein</fullName>
    </submittedName>
</protein>
<sequence length="140" mass="15195">MPNSAGLDPETVAQDDGQKPSQPLAGWYEIQPDDPDSDYDDECAIHDDDSADKSSVSEETSNSRYSLIILLFKKKTRDRGMGNVVPHSTPALPWNLPSQPAPPILDVSFDDFDDAPLIMSRGKSSVPLKPITEAPPCSAI</sequence>